<dbReference type="GO" id="GO:0046983">
    <property type="term" value="F:protein dimerization activity"/>
    <property type="evidence" value="ECO:0007669"/>
    <property type="project" value="InterPro"/>
</dbReference>
<evidence type="ECO:0000256" key="10">
    <source>
        <dbReference type="SAM" id="Coils"/>
    </source>
</evidence>
<organism evidence="14 15">
    <name type="scientific">Bacteroides stercorirosoris</name>
    <dbReference type="NCBI Taxonomy" id="871324"/>
    <lineage>
        <taxon>Bacteria</taxon>
        <taxon>Pseudomonadati</taxon>
        <taxon>Bacteroidota</taxon>
        <taxon>Bacteroidia</taxon>
        <taxon>Bacteroidales</taxon>
        <taxon>Bacteroidaceae</taxon>
        <taxon>Bacteroides</taxon>
    </lineage>
</organism>
<dbReference type="Gene3D" id="3.30.565.10">
    <property type="entry name" value="Histidine kinase-like ATPase, C-terminal domain"/>
    <property type="match status" value="1"/>
</dbReference>
<evidence type="ECO:0000256" key="9">
    <source>
        <dbReference type="PROSITE-ProRule" id="PRU00339"/>
    </source>
</evidence>
<dbReference type="PANTHER" id="PTHR24421:SF10">
    <property type="entry name" value="NITRATE_NITRITE SENSOR PROTEIN NARQ"/>
    <property type="match status" value="1"/>
</dbReference>
<dbReference type="AlphaFoldDB" id="A0A1M6EY27"/>
<reference evidence="15" key="1">
    <citation type="submission" date="2016-11" db="EMBL/GenBank/DDBJ databases">
        <authorList>
            <person name="Varghese N."/>
            <person name="Submissions S."/>
        </authorList>
    </citation>
    <scope>NUCLEOTIDE SEQUENCE [LARGE SCALE GENOMIC DNA]</scope>
    <source>
        <strain evidence="15">DSM 26884</strain>
    </source>
</reference>
<keyword evidence="11" id="KW-0472">Membrane</keyword>
<evidence type="ECO:0000256" key="5">
    <source>
        <dbReference type="ARBA" id="ARBA00022741"/>
    </source>
</evidence>
<dbReference type="Gene3D" id="1.20.5.1930">
    <property type="match status" value="1"/>
</dbReference>
<evidence type="ECO:0000313" key="15">
    <source>
        <dbReference type="Proteomes" id="UP000184192"/>
    </source>
</evidence>
<feature type="coiled-coil region" evidence="10">
    <location>
        <begin position="421"/>
        <end position="448"/>
    </location>
</feature>
<feature type="chain" id="PRO_5009917231" description="histidine kinase" evidence="12">
    <location>
        <begin position="20"/>
        <end position="637"/>
    </location>
</feature>
<keyword evidence="10" id="KW-0175">Coiled coil</keyword>
<evidence type="ECO:0000256" key="7">
    <source>
        <dbReference type="ARBA" id="ARBA00022840"/>
    </source>
</evidence>
<dbReference type="SUPFAM" id="SSF48452">
    <property type="entry name" value="TPR-like"/>
    <property type="match status" value="3"/>
</dbReference>
<accession>A0A1M6EY27</accession>
<keyword evidence="11" id="KW-1133">Transmembrane helix</keyword>
<dbReference type="GO" id="GO:0016020">
    <property type="term" value="C:membrane"/>
    <property type="evidence" value="ECO:0007669"/>
    <property type="project" value="InterPro"/>
</dbReference>
<evidence type="ECO:0000256" key="3">
    <source>
        <dbReference type="ARBA" id="ARBA00022553"/>
    </source>
</evidence>
<dbReference type="InterPro" id="IPR036890">
    <property type="entry name" value="HATPase_C_sf"/>
</dbReference>
<dbReference type="GO" id="GO:0005524">
    <property type="term" value="F:ATP binding"/>
    <property type="evidence" value="ECO:0007669"/>
    <property type="project" value="UniProtKB-KW"/>
</dbReference>
<dbReference type="CDD" id="cd16917">
    <property type="entry name" value="HATPase_UhpB-NarQ-NarX-like"/>
    <property type="match status" value="1"/>
</dbReference>
<evidence type="ECO:0000259" key="13">
    <source>
        <dbReference type="SMART" id="SM00387"/>
    </source>
</evidence>
<protein>
    <recommendedName>
        <fullName evidence="2">histidine kinase</fullName>
        <ecNumber evidence="2">2.7.13.3</ecNumber>
    </recommendedName>
</protein>
<evidence type="ECO:0000256" key="11">
    <source>
        <dbReference type="SAM" id="Phobius"/>
    </source>
</evidence>
<evidence type="ECO:0000313" key="14">
    <source>
        <dbReference type="EMBL" id="SHI90364.1"/>
    </source>
</evidence>
<keyword evidence="11" id="KW-0812">Transmembrane</keyword>
<dbReference type="GeneID" id="92712088"/>
<comment type="catalytic activity">
    <reaction evidence="1">
        <text>ATP + protein L-histidine = ADP + protein N-phospho-L-histidine.</text>
        <dbReference type="EC" id="2.7.13.3"/>
    </reaction>
</comment>
<dbReference type="EMBL" id="FQZN01000010">
    <property type="protein sequence ID" value="SHI90364.1"/>
    <property type="molecule type" value="Genomic_DNA"/>
</dbReference>
<proteinExistence type="predicted"/>
<feature type="repeat" description="TPR" evidence="9">
    <location>
        <begin position="322"/>
        <end position="355"/>
    </location>
</feature>
<dbReference type="eggNOG" id="COG0457">
    <property type="taxonomic scope" value="Bacteria"/>
</dbReference>
<dbReference type="RefSeq" id="WP_025831650.1">
    <property type="nucleotide sequence ID" value="NZ_FQZN01000010.1"/>
</dbReference>
<dbReference type="InterPro" id="IPR019734">
    <property type="entry name" value="TPR_rpt"/>
</dbReference>
<keyword evidence="6 14" id="KW-0418">Kinase</keyword>
<dbReference type="GO" id="GO:0000155">
    <property type="term" value="F:phosphorelay sensor kinase activity"/>
    <property type="evidence" value="ECO:0007669"/>
    <property type="project" value="InterPro"/>
</dbReference>
<dbReference type="EC" id="2.7.13.3" evidence="2"/>
<evidence type="ECO:0000256" key="6">
    <source>
        <dbReference type="ARBA" id="ARBA00022777"/>
    </source>
</evidence>
<feature type="signal peptide" evidence="12">
    <location>
        <begin position="1"/>
        <end position="19"/>
    </location>
</feature>
<evidence type="ECO:0000256" key="1">
    <source>
        <dbReference type="ARBA" id="ARBA00000085"/>
    </source>
</evidence>
<feature type="transmembrane region" description="Helical" evidence="11">
    <location>
        <begin position="397"/>
        <end position="417"/>
    </location>
</feature>
<keyword evidence="7" id="KW-0067">ATP-binding</keyword>
<keyword evidence="15" id="KW-1185">Reference proteome</keyword>
<sequence>MKTLILFFCLSGLFSSLYAQDELTSLKTAAERAEKLGVDDSIALAYCRLGEYYAYRSSDTARYWFEKSMKAVKTKQPPLYTGLLVNLAETYFSHGDMDEAMKRYRFSRDESARLKDTASLANSISSIGIIYRRKEMPDSALICYNQALLLLDRRDGDWDEKANLLGNISILYANTSRLDEGLVYGKRAVEAAAKSGDMDMILYANYSCGSILFLQGKYDEGIAMIRAVLEEGRRQRMPKYALKGIVTMLRMFYKINQRDSVNYYMREAEEVLLELPANSVEVLGYREMQSLLLAQMGRYRESLEIQKSLLDYQGENVSSPVDKLYLEMARNYQDLKDYSQAAKHYERAYALADSLRTEQVQKELSELTVKYETKEKELEIVRLNGMRLEEEARTMRWAILALVFAFAFILFAFYYMFRRKRMQKEQEYRLAQRYIEGLEKERTRLAKELHDGVCNDLLGIGMQMQCMPSTPETQQELLGLLEQVRGDVRCISHELMPPKFQYVTLVEALEAYVAHLAIPSAMHITMHNANTDAEWRKVPEQIAYEIYRVVQELLSNSVKHSGATDIQLKLSMEPSQLVLQLTDNGKGYTDTPASLRGIGLNTIRERAKSINAALTMGVSKSGEQEFVLSVPLPFPEK</sequence>
<dbReference type="SMART" id="SM00387">
    <property type="entry name" value="HATPase_c"/>
    <property type="match status" value="1"/>
</dbReference>
<gene>
    <name evidence="14" type="ORF">SAMN05444350_110134</name>
</gene>
<feature type="coiled-coil region" evidence="10">
    <location>
        <begin position="357"/>
        <end position="391"/>
    </location>
</feature>
<keyword evidence="8" id="KW-0902">Two-component regulatory system</keyword>
<dbReference type="InterPro" id="IPR011990">
    <property type="entry name" value="TPR-like_helical_dom_sf"/>
</dbReference>
<keyword evidence="12" id="KW-0732">Signal</keyword>
<keyword evidence="3" id="KW-0597">Phosphoprotein</keyword>
<evidence type="ECO:0000256" key="2">
    <source>
        <dbReference type="ARBA" id="ARBA00012438"/>
    </source>
</evidence>
<dbReference type="InterPro" id="IPR003594">
    <property type="entry name" value="HATPase_dom"/>
</dbReference>
<dbReference type="PANTHER" id="PTHR24421">
    <property type="entry name" value="NITRATE/NITRITE SENSOR PROTEIN NARX-RELATED"/>
    <property type="match status" value="1"/>
</dbReference>
<evidence type="ECO:0000256" key="12">
    <source>
        <dbReference type="SAM" id="SignalP"/>
    </source>
</evidence>
<dbReference type="InterPro" id="IPR011712">
    <property type="entry name" value="Sig_transdc_His_kin_sub3_dim/P"/>
</dbReference>
<dbReference type="Pfam" id="PF02518">
    <property type="entry name" value="HATPase_c"/>
    <property type="match status" value="1"/>
</dbReference>
<dbReference type="Gene3D" id="1.25.40.10">
    <property type="entry name" value="Tetratricopeptide repeat domain"/>
    <property type="match status" value="3"/>
</dbReference>
<keyword evidence="9" id="KW-0802">TPR repeat</keyword>
<dbReference type="PROSITE" id="PS50005">
    <property type="entry name" value="TPR"/>
    <property type="match status" value="1"/>
</dbReference>
<dbReference type="SUPFAM" id="SSF55874">
    <property type="entry name" value="ATPase domain of HSP90 chaperone/DNA topoisomerase II/histidine kinase"/>
    <property type="match status" value="1"/>
</dbReference>
<feature type="domain" description="Histidine kinase/HSP90-like ATPase" evidence="13">
    <location>
        <begin position="541"/>
        <end position="634"/>
    </location>
</feature>
<dbReference type="eggNOG" id="COG4585">
    <property type="taxonomic scope" value="Bacteria"/>
</dbReference>
<dbReference type="Pfam" id="PF13424">
    <property type="entry name" value="TPR_12"/>
    <property type="match status" value="1"/>
</dbReference>
<evidence type="ECO:0000256" key="8">
    <source>
        <dbReference type="ARBA" id="ARBA00023012"/>
    </source>
</evidence>
<dbReference type="InterPro" id="IPR050482">
    <property type="entry name" value="Sensor_HK_TwoCompSys"/>
</dbReference>
<dbReference type="SMART" id="SM00028">
    <property type="entry name" value="TPR"/>
    <property type="match status" value="5"/>
</dbReference>
<dbReference type="Pfam" id="PF07730">
    <property type="entry name" value="HisKA_3"/>
    <property type="match status" value="1"/>
</dbReference>
<keyword evidence="5" id="KW-0547">Nucleotide-binding</keyword>
<name>A0A1M6EY27_9BACE</name>
<evidence type="ECO:0000256" key="4">
    <source>
        <dbReference type="ARBA" id="ARBA00022679"/>
    </source>
</evidence>
<keyword evidence="4" id="KW-0808">Transferase</keyword>
<dbReference type="Proteomes" id="UP000184192">
    <property type="component" value="Unassembled WGS sequence"/>
</dbReference>